<feature type="compositionally biased region" description="Low complexity" evidence="1">
    <location>
        <begin position="1"/>
        <end position="17"/>
    </location>
</feature>
<evidence type="ECO:0000313" key="3">
    <source>
        <dbReference type="Proteomes" id="UP000245698"/>
    </source>
</evidence>
<dbReference type="AlphaFoldDB" id="A0A2P9AR16"/>
<feature type="region of interest" description="Disordered" evidence="1">
    <location>
        <begin position="1"/>
        <end position="36"/>
    </location>
</feature>
<evidence type="ECO:0000256" key="1">
    <source>
        <dbReference type="SAM" id="MobiDB-lite"/>
    </source>
</evidence>
<gene>
    <name evidence="2" type="ORF">BQ8482_350186</name>
</gene>
<evidence type="ECO:0000313" key="2">
    <source>
        <dbReference type="EMBL" id="SJM33542.1"/>
    </source>
</evidence>
<sequence length="69" mass="7841">MAIRNSSSRTRIRNPSSKGTWQCLRGRREKGKRREQRSHDLYLASCHLKLFGILSSKGMPVADDGNLDP</sequence>
<reference evidence="3" key="1">
    <citation type="submission" date="2016-12" db="EMBL/GenBank/DDBJ databases">
        <authorList>
            <person name="Brunel B."/>
        </authorList>
    </citation>
    <scope>NUCLEOTIDE SEQUENCE [LARGE SCALE GENOMIC DNA]</scope>
</reference>
<keyword evidence="3" id="KW-1185">Reference proteome</keyword>
<dbReference type="EMBL" id="FUIG01000043">
    <property type="protein sequence ID" value="SJM33542.1"/>
    <property type="molecule type" value="Genomic_DNA"/>
</dbReference>
<accession>A0A2P9AR16</accession>
<organism evidence="2 3">
    <name type="scientific">Mesorhizobium delmotii</name>
    <dbReference type="NCBI Taxonomy" id="1631247"/>
    <lineage>
        <taxon>Bacteria</taxon>
        <taxon>Pseudomonadati</taxon>
        <taxon>Pseudomonadota</taxon>
        <taxon>Alphaproteobacteria</taxon>
        <taxon>Hyphomicrobiales</taxon>
        <taxon>Phyllobacteriaceae</taxon>
        <taxon>Mesorhizobium</taxon>
    </lineage>
</organism>
<proteinExistence type="predicted"/>
<name>A0A2P9AR16_9HYPH</name>
<dbReference type="Proteomes" id="UP000245698">
    <property type="component" value="Unassembled WGS sequence"/>
</dbReference>
<protein>
    <submittedName>
        <fullName evidence="2">Uncharacterized protein</fullName>
    </submittedName>
</protein>
<feature type="compositionally biased region" description="Basic residues" evidence="1">
    <location>
        <begin position="25"/>
        <end position="36"/>
    </location>
</feature>